<feature type="region of interest" description="Disordered" evidence="1">
    <location>
        <begin position="559"/>
        <end position="581"/>
    </location>
</feature>
<feature type="compositionally biased region" description="Low complexity" evidence="1">
    <location>
        <begin position="651"/>
        <end position="663"/>
    </location>
</feature>
<evidence type="ECO:0000259" key="2">
    <source>
        <dbReference type="PROSITE" id="PS51043"/>
    </source>
</evidence>
<evidence type="ECO:0000313" key="3">
    <source>
        <dbReference type="EMBL" id="KAK9167729.1"/>
    </source>
</evidence>
<evidence type="ECO:0000313" key="4">
    <source>
        <dbReference type="Proteomes" id="UP001419268"/>
    </source>
</evidence>
<dbReference type="GO" id="GO:0005737">
    <property type="term" value="C:cytoplasm"/>
    <property type="evidence" value="ECO:0007669"/>
    <property type="project" value="TreeGrafter"/>
</dbReference>
<proteinExistence type="predicted"/>
<name>A0AAP0LEV2_9MAGN</name>
<dbReference type="Proteomes" id="UP001419268">
    <property type="component" value="Unassembled WGS sequence"/>
</dbReference>
<feature type="region of interest" description="Disordered" evidence="1">
    <location>
        <begin position="483"/>
        <end position="544"/>
    </location>
</feature>
<feature type="compositionally biased region" description="Basic and acidic residues" evidence="1">
    <location>
        <begin position="800"/>
        <end position="818"/>
    </location>
</feature>
<sequence>MEDTEAKPGPSTSYGIEETSPDLLKNTPSNIARLEDVIEHCSGRQKYLAQTNSPSDGRDVRWYFCKVPLAENELAASIPQTAIVGKGDYFRFGIRDSLALEASFLQREEDLLSCWWKEYAECSEGPTSRSTSIDLKLDTPSQPCLSDSSHSTQLLTVEEERVGVPVKGGLYEVDLAKRHCFPVYWNGENRRVLRGHWFARKASLDWLPLREDVAEQLEFAYRGRVWHRRTFQPSGLFAARIDLQGSTSGLHALFTGEDDTWDAWLSVDADGFTNIMSLKRNAIKLRRGYAPSGSPKPSQDELRQQKEEEMDDYCSQVPVRHLVFMVHGIGQRLEKANLVDDVGNFRHITASLAELHLTSYQRDTQRVLFIPCQWRRGLKLGGESVVEKITLDGVKGLRVMLSATAHDVLYYMSPIYCQEIINSVSNQLNRLYLKFIKRNPGYDGKVSIYGHSLGSVLSYDILCHQNHLSCPFPLEFMFADHAKDEKSHQDGTAQPSEVGRIPKLGNENSITKVTNIEEHAKSENTLPDDGTIQSLENSSSHLENEDLNTITSIYEEHTISETPQPPPDGATQSSECSSSKFGSECFDRTANFEEHAKSRMSELDGTTQSSEHSSPSDLGYKISKENFVDLNEHEVNEKTENDIDTQSSDHSSSNPENENTNTKNLDKGSVDSVEGSDHLFQASEDPSPAVDNSSILDGQNDLLKACNQEVEASSEDITSPKQSSESLLNKGSKREASSGMHPQEENQVDSTNGVGCAVSSGDSDNWGECEDRNNKDRLVQLLTEEISILKARVAELELDHNNRVGGSHRGDEKADPDSSKQAIPQIAPKQATHKSYTPYIKYTKLEFEVDTFFAVGSPLGVFLALRNIRIGIGKGQDYWQDESIDEEMPACRQMFNIFHPFDPVAYRVEPLVCKEYVNKRPVIIPYHRGGKRLHISFQEFSEDLANRSQAVANQLHYMRVKVLTACQSRRWDNEGDIEDDQEKQERSYGSVMMERLTGSEAGRIDHMLQDKTFEHPYISAIGAHTNYWRDNDTALFILKHLYRDIPEEPDSPDASSGKNVENHASSSIRFYQSDTIDESTPLTFSDYIHIKEFSSKMRRAMKKS</sequence>
<feature type="compositionally biased region" description="Polar residues" evidence="1">
    <location>
        <begin position="715"/>
        <end position="729"/>
    </location>
</feature>
<reference evidence="3 4" key="1">
    <citation type="submission" date="2024-01" db="EMBL/GenBank/DDBJ databases">
        <title>Genome assemblies of Stephania.</title>
        <authorList>
            <person name="Yang L."/>
        </authorList>
    </citation>
    <scope>NUCLEOTIDE SEQUENCE [LARGE SCALE GENOMIC DNA]</scope>
    <source>
        <strain evidence="3">JXDWG</strain>
        <tissue evidence="3">Leaf</tissue>
    </source>
</reference>
<feature type="region of interest" description="Disordered" evidence="1">
    <location>
        <begin position="598"/>
        <end position="621"/>
    </location>
</feature>
<accession>A0AAP0LEV2</accession>
<feature type="region of interest" description="Disordered" evidence="1">
    <location>
        <begin position="288"/>
        <end position="308"/>
    </location>
</feature>
<dbReference type="EMBL" id="JBBNAG010000001">
    <property type="protein sequence ID" value="KAK9167729.1"/>
    <property type="molecule type" value="Genomic_DNA"/>
</dbReference>
<evidence type="ECO:0000256" key="1">
    <source>
        <dbReference type="SAM" id="MobiDB-lite"/>
    </source>
</evidence>
<dbReference type="InterPro" id="IPR058055">
    <property type="entry name" value="PA-PLA1"/>
</dbReference>
<dbReference type="GO" id="GO:0046872">
    <property type="term" value="F:metal ion binding"/>
    <property type="evidence" value="ECO:0007669"/>
    <property type="project" value="InterPro"/>
</dbReference>
<feature type="region of interest" description="Disordered" evidence="1">
    <location>
        <begin position="637"/>
        <end position="771"/>
    </location>
</feature>
<dbReference type="GO" id="GO:0004620">
    <property type="term" value="F:phospholipase activity"/>
    <property type="evidence" value="ECO:0007669"/>
    <property type="project" value="TreeGrafter"/>
</dbReference>
<dbReference type="InterPro" id="IPR029058">
    <property type="entry name" value="AB_hydrolase_fold"/>
</dbReference>
<feature type="region of interest" description="Disordered" evidence="1">
    <location>
        <begin position="800"/>
        <end position="828"/>
    </location>
</feature>
<dbReference type="InterPro" id="IPR004177">
    <property type="entry name" value="DDHD_dom"/>
</dbReference>
<dbReference type="Pfam" id="PF02862">
    <property type="entry name" value="DDHD"/>
    <property type="match status" value="2"/>
</dbReference>
<dbReference type="AlphaFoldDB" id="A0AAP0LEV2"/>
<feature type="domain" description="DDHD" evidence="2">
    <location>
        <begin position="845"/>
        <end position="1043"/>
    </location>
</feature>
<protein>
    <recommendedName>
        <fullName evidence="2">DDHD domain-containing protein</fullName>
    </recommendedName>
</protein>
<dbReference type="PANTHER" id="PTHR23509">
    <property type="entry name" value="PA-PL1 PHOSPHOLIPASE FAMILY"/>
    <property type="match status" value="1"/>
</dbReference>
<dbReference type="PANTHER" id="PTHR23509:SF10">
    <property type="entry name" value="LD21067P"/>
    <property type="match status" value="1"/>
</dbReference>
<comment type="caution">
    <text evidence="3">The sequence shown here is derived from an EMBL/GenBank/DDBJ whole genome shotgun (WGS) entry which is preliminary data.</text>
</comment>
<feature type="region of interest" description="Disordered" evidence="1">
    <location>
        <begin position="1"/>
        <end position="25"/>
    </location>
</feature>
<dbReference type="PROSITE" id="PS51043">
    <property type="entry name" value="DDHD"/>
    <property type="match status" value="1"/>
</dbReference>
<organism evidence="3 4">
    <name type="scientific">Stephania cephalantha</name>
    <dbReference type="NCBI Taxonomy" id="152367"/>
    <lineage>
        <taxon>Eukaryota</taxon>
        <taxon>Viridiplantae</taxon>
        <taxon>Streptophyta</taxon>
        <taxon>Embryophyta</taxon>
        <taxon>Tracheophyta</taxon>
        <taxon>Spermatophyta</taxon>
        <taxon>Magnoliopsida</taxon>
        <taxon>Ranunculales</taxon>
        <taxon>Menispermaceae</taxon>
        <taxon>Menispermoideae</taxon>
        <taxon>Cissampelideae</taxon>
        <taxon>Stephania</taxon>
    </lineage>
</organism>
<keyword evidence="4" id="KW-1185">Reference proteome</keyword>
<dbReference type="SUPFAM" id="SSF53474">
    <property type="entry name" value="alpha/beta-Hydrolases"/>
    <property type="match status" value="1"/>
</dbReference>
<feature type="compositionally biased region" description="Basic and acidic residues" evidence="1">
    <location>
        <begin position="298"/>
        <end position="307"/>
    </location>
</feature>
<gene>
    <name evidence="3" type="ORF">Scep_002920</name>
</gene>
<feature type="compositionally biased region" description="Polar residues" evidence="1">
    <location>
        <begin position="604"/>
        <end position="616"/>
    </location>
</feature>
<dbReference type="SMART" id="SM01127">
    <property type="entry name" value="DDHD"/>
    <property type="match status" value="1"/>
</dbReference>